<feature type="non-terminal residue" evidence="1">
    <location>
        <position position="1"/>
    </location>
</feature>
<feature type="non-terminal residue" evidence="1">
    <location>
        <position position="102"/>
    </location>
</feature>
<gene>
    <name evidence="1" type="ORF">COZ92_01470</name>
</gene>
<proteinExistence type="predicted"/>
<dbReference type="InterPro" id="IPR014717">
    <property type="entry name" value="Transl_elong_EF1B/ribsomal_bS6"/>
</dbReference>
<dbReference type="Proteomes" id="UP000229238">
    <property type="component" value="Unassembled WGS sequence"/>
</dbReference>
<sequence>LEKVENVFLESDMPVDFIDFLEKIARDCQVSFKVSSLTKQTDKEIWPAFLVQLSSLSSFSNFSRFLDKLGSNNYLIETQSLNVRRLTEVEVKSPQLAGWSVG</sequence>
<dbReference type="AlphaFoldDB" id="A0A2M7IK20"/>
<organism evidence="1 2">
    <name type="scientific">Candidatus Nealsonbacteria bacterium CG_4_8_14_3_um_filter_40_11</name>
    <dbReference type="NCBI Taxonomy" id="1974690"/>
    <lineage>
        <taxon>Bacteria</taxon>
        <taxon>Candidatus Nealsoniibacteriota</taxon>
    </lineage>
</organism>
<dbReference type="Gene3D" id="3.30.70.60">
    <property type="match status" value="1"/>
</dbReference>
<dbReference type="EMBL" id="PFHH01000031">
    <property type="protein sequence ID" value="PIW90140.1"/>
    <property type="molecule type" value="Genomic_DNA"/>
</dbReference>
<evidence type="ECO:0000313" key="2">
    <source>
        <dbReference type="Proteomes" id="UP000229238"/>
    </source>
</evidence>
<comment type="caution">
    <text evidence="1">The sequence shown here is derived from an EMBL/GenBank/DDBJ whole genome shotgun (WGS) entry which is preliminary data.</text>
</comment>
<protein>
    <submittedName>
        <fullName evidence="1">Uncharacterized protein</fullName>
    </submittedName>
</protein>
<name>A0A2M7IK20_9BACT</name>
<accession>A0A2M7IK20</accession>
<reference evidence="2" key="1">
    <citation type="submission" date="2017-09" db="EMBL/GenBank/DDBJ databases">
        <title>Depth-based differentiation of microbial function through sediment-hosted aquifers and enrichment of novel symbionts in the deep terrestrial subsurface.</title>
        <authorList>
            <person name="Probst A.J."/>
            <person name="Ladd B."/>
            <person name="Jarett J.K."/>
            <person name="Geller-Mcgrath D.E."/>
            <person name="Sieber C.M.K."/>
            <person name="Emerson J.B."/>
            <person name="Anantharaman K."/>
            <person name="Thomas B.C."/>
            <person name="Malmstrom R."/>
            <person name="Stieglmeier M."/>
            <person name="Klingl A."/>
            <person name="Woyke T."/>
            <person name="Ryan C.M."/>
            <person name="Banfield J.F."/>
        </authorList>
    </citation>
    <scope>NUCLEOTIDE SEQUENCE [LARGE SCALE GENOMIC DNA]</scope>
</reference>
<evidence type="ECO:0000313" key="1">
    <source>
        <dbReference type="EMBL" id="PIW90140.1"/>
    </source>
</evidence>